<feature type="compositionally biased region" description="Basic and acidic residues" evidence="2">
    <location>
        <begin position="1033"/>
        <end position="1044"/>
    </location>
</feature>
<evidence type="ECO:0000256" key="1">
    <source>
        <dbReference type="SAM" id="Coils"/>
    </source>
</evidence>
<dbReference type="Proteomes" id="UP000011755">
    <property type="component" value="Unassembled WGS sequence"/>
</dbReference>
<proteinExistence type="predicted"/>
<protein>
    <submittedName>
        <fullName evidence="3">Uncharacterized protein</fullName>
    </submittedName>
</protein>
<evidence type="ECO:0000256" key="2">
    <source>
        <dbReference type="SAM" id="MobiDB-lite"/>
    </source>
</evidence>
<feature type="compositionally biased region" description="Low complexity" evidence="2">
    <location>
        <begin position="621"/>
        <end position="634"/>
    </location>
</feature>
<accession>M2QF85</accession>
<dbReference type="EMBL" id="KB444192">
    <property type="protein sequence ID" value="EMD47929.1"/>
    <property type="molecule type" value="Genomic_DNA"/>
</dbReference>
<dbReference type="Gene3D" id="6.10.250.1010">
    <property type="match status" value="1"/>
</dbReference>
<keyword evidence="1" id="KW-0175">Coiled coil</keyword>
<feature type="compositionally biased region" description="Low complexity" evidence="2">
    <location>
        <begin position="707"/>
        <end position="717"/>
    </location>
</feature>
<feature type="compositionally biased region" description="Low complexity" evidence="2">
    <location>
        <begin position="529"/>
        <end position="576"/>
    </location>
</feature>
<dbReference type="OrthoDB" id="30290at2759"/>
<sequence length="1079" mass="124805">MASQEDILKNHINALETYVKELSIQPKQSQICIPENPIPVIEVKPVPTTTYNVIADQPPQVNVKSSLPNVGTIVIPQPISTETINSWKNEESLTVALQLKLALAIDELEKSAQVIDKKNTEIFHLEEQIKTIEKATENKQQSREIAIQNIELWKQNDELKKAALEALEILNGKTIEKVCVDEIMQQRKQMEGLMEKLIQRFKEVTVEKSKLEIKIRNMENLIQMKDTKIEQMQQTKLIYEKFKPITPTPHSNQIEIEQLKKENKELKMSIEELNKNKRELINNVEEFQKQPVIEKFIKVVEKTGGEEYAEKYKELRDQLNDERKEWKEEKEELKQKEEQLINLNQSLQKQIIQQSEWSEKEEYEQIIKEKNSLIGKIQLECLEAKQQVEKANEMIQHVQQIQEEKESYLNQKKALDIIKNQLEQDKKNLEEMVIKLNNEIQEKNKQIIELETNTKKLEQTITQHVNELNTSNQNSKSIINQKEKELIDKNIEIKRLNELIEQLQLDSHQKDLSIQQLKSIKIQKEEAEQQPPQKIQEQPQKIQEQPQKIQEQPQKIQEQPQKIQEQQQKTQEQSSQQHDHIEPNLSLQPQQIQNQIPNQSTQPATSSQLVIDTANPSTKQSNPLTSELSPSLSTQKTQEISNTNNVKQNISKDVSDFLERIRPIKRNPDTVNIPVPQKKQPKRVETQEEREERRRKKFERPLESPKRSNSTVSTSSTPLPPRHLDNDHVVNVTTSNTTEHKEQIQTQSNEIKNNLEKDTPPITNKGEQLDQTKTSSLSTEVNITPSNQSQPIILQPSIQNLSKQEVKPLEVKPNQTEIAILPTTNKNQTQQQQTTINPIFNTSQLNPTNSITTNTIPDIPKETPINSSFNITQSTSTISQRMVEEPIEQKMDEVPKEESSQKINSQDFSSFFTDNQQPFGFGTTNNLSFNSFNGNLQLQSQVNMEVGISDENIQKINKMEEEKKPIMTSLEYSSQFVNTKKSKKKEETGMSVTMQEEEHEEESSSSSSEDSQEEPKEVEDIEHKKGNFYSIKLQEKDAKKEKRNAGMKIVNSKDQKKVGKKNKKGERKSGKHAKKFGKK</sequence>
<feature type="compositionally biased region" description="Polar residues" evidence="2">
    <location>
        <begin position="761"/>
        <end position="777"/>
    </location>
</feature>
<feature type="region of interest" description="Disordered" evidence="2">
    <location>
        <begin position="662"/>
        <end position="777"/>
    </location>
</feature>
<feature type="region of interest" description="Disordered" evidence="2">
    <location>
        <begin position="614"/>
        <end position="648"/>
    </location>
</feature>
<evidence type="ECO:0000313" key="4">
    <source>
        <dbReference type="Proteomes" id="UP000011755"/>
    </source>
</evidence>
<dbReference type="VEuPathDB" id="AmoebaDB:EHI5A_006760"/>
<feature type="compositionally biased region" description="Basic and acidic residues" evidence="2">
    <location>
        <begin position="682"/>
        <end position="692"/>
    </location>
</feature>
<feature type="region of interest" description="Disordered" evidence="2">
    <location>
        <begin position="525"/>
        <end position="580"/>
    </location>
</feature>
<reference evidence="3 4" key="1">
    <citation type="submission" date="2013-02" db="EMBL/GenBank/DDBJ databases">
        <authorList>
            <person name="Hannick L."/>
            <person name="Zafar N."/>
            <person name="Lorenzi H."/>
            <person name="Ali I.A."/>
            <person name="Petri W.P."/>
            <person name="Caler E."/>
        </authorList>
    </citation>
    <scope>NUCLEOTIDE SEQUENCE [LARGE SCALE GENOMIC DNA]</scope>
    <source>
        <strain evidence="3 4">KU27</strain>
    </source>
</reference>
<dbReference type="AlphaFoldDB" id="M2QF85"/>
<feature type="compositionally biased region" description="Acidic residues" evidence="2">
    <location>
        <begin position="1010"/>
        <end position="1020"/>
    </location>
</feature>
<feature type="region of interest" description="Disordered" evidence="2">
    <location>
        <begin position="976"/>
        <end position="1079"/>
    </location>
</feature>
<name>M2QF85_ENTHI</name>
<evidence type="ECO:0000313" key="3">
    <source>
        <dbReference type="EMBL" id="EMD47929.1"/>
    </source>
</evidence>
<feature type="coiled-coil region" evidence="1">
    <location>
        <begin position="115"/>
        <end position="145"/>
    </location>
</feature>
<gene>
    <name evidence="3" type="ORF">EHI5A_006760</name>
</gene>
<feature type="compositionally biased region" description="Polar residues" evidence="2">
    <location>
        <begin position="635"/>
        <end position="648"/>
    </location>
</feature>
<feature type="compositionally biased region" description="Basic residues" evidence="2">
    <location>
        <begin position="1058"/>
        <end position="1079"/>
    </location>
</feature>
<organism evidence="3 4">
    <name type="scientific">Entamoeba histolytica KU27</name>
    <dbReference type="NCBI Taxonomy" id="885311"/>
    <lineage>
        <taxon>Eukaryota</taxon>
        <taxon>Amoebozoa</taxon>
        <taxon>Evosea</taxon>
        <taxon>Archamoebae</taxon>
        <taxon>Mastigamoebida</taxon>
        <taxon>Entamoebidae</taxon>
        <taxon>Entamoeba</taxon>
    </lineage>
</organism>